<keyword evidence="5" id="KW-0378">Hydrolase</keyword>
<evidence type="ECO:0000313" key="11">
    <source>
        <dbReference type="EMBL" id="KMT65850.1"/>
    </source>
</evidence>
<evidence type="ECO:0000256" key="1">
    <source>
        <dbReference type="ARBA" id="ARBA00000553"/>
    </source>
</evidence>
<evidence type="ECO:0000256" key="7">
    <source>
        <dbReference type="ARBA" id="ARBA00047989"/>
    </source>
</evidence>
<comment type="similarity">
    <text evidence="2 10">Belongs to the purine nucleoside phosphorylase YfiH/LACC1 family.</text>
</comment>
<evidence type="ECO:0000256" key="6">
    <source>
        <dbReference type="ARBA" id="ARBA00022833"/>
    </source>
</evidence>
<keyword evidence="4" id="KW-0479">Metal-binding</keyword>
<comment type="catalytic activity">
    <reaction evidence="1">
        <text>inosine + phosphate = alpha-D-ribose 1-phosphate + hypoxanthine</text>
        <dbReference type="Rhea" id="RHEA:27646"/>
        <dbReference type="ChEBI" id="CHEBI:17368"/>
        <dbReference type="ChEBI" id="CHEBI:17596"/>
        <dbReference type="ChEBI" id="CHEBI:43474"/>
        <dbReference type="ChEBI" id="CHEBI:57720"/>
        <dbReference type="EC" id="2.4.2.1"/>
    </reaction>
    <physiologicalReaction direction="left-to-right" evidence="1">
        <dbReference type="Rhea" id="RHEA:27647"/>
    </physiologicalReaction>
</comment>
<dbReference type="PANTHER" id="PTHR30616:SF2">
    <property type="entry name" value="PURINE NUCLEOSIDE PHOSPHORYLASE LACC1"/>
    <property type="match status" value="1"/>
</dbReference>
<comment type="catalytic activity">
    <reaction evidence="7">
        <text>adenosine + H2O + H(+) = inosine + NH4(+)</text>
        <dbReference type="Rhea" id="RHEA:24408"/>
        <dbReference type="ChEBI" id="CHEBI:15377"/>
        <dbReference type="ChEBI" id="CHEBI:15378"/>
        <dbReference type="ChEBI" id="CHEBI:16335"/>
        <dbReference type="ChEBI" id="CHEBI:17596"/>
        <dbReference type="ChEBI" id="CHEBI:28938"/>
        <dbReference type="EC" id="3.5.4.4"/>
    </reaction>
    <physiologicalReaction direction="left-to-right" evidence="7">
        <dbReference type="Rhea" id="RHEA:24409"/>
    </physiologicalReaction>
</comment>
<evidence type="ECO:0000313" key="12">
    <source>
        <dbReference type="Proteomes" id="UP000037600"/>
    </source>
</evidence>
<dbReference type="InterPro" id="IPR038371">
    <property type="entry name" value="Cu_polyphenol_OxRdtase_sf"/>
</dbReference>
<evidence type="ECO:0000256" key="9">
    <source>
        <dbReference type="ARBA" id="ARBA00049893"/>
    </source>
</evidence>
<protein>
    <recommendedName>
        <fullName evidence="10">Purine nucleoside phosphorylase</fullName>
    </recommendedName>
</protein>
<dbReference type="GO" id="GO:0017061">
    <property type="term" value="F:S-methyl-5-thioadenosine phosphorylase activity"/>
    <property type="evidence" value="ECO:0007669"/>
    <property type="project" value="UniProtKB-EC"/>
</dbReference>
<comment type="caution">
    <text evidence="11">The sequence shown here is derived from an EMBL/GenBank/DDBJ whole genome shotgun (WGS) entry which is preliminary data.</text>
</comment>
<dbReference type="SUPFAM" id="SSF64438">
    <property type="entry name" value="CNF1/YfiH-like putative cysteine hydrolases"/>
    <property type="match status" value="1"/>
</dbReference>
<gene>
    <name evidence="11" type="ORF">XM47_06540</name>
</gene>
<comment type="catalytic activity">
    <reaction evidence="8">
        <text>adenosine + phosphate = alpha-D-ribose 1-phosphate + adenine</text>
        <dbReference type="Rhea" id="RHEA:27642"/>
        <dbReference type="ChEBI" id="CHEBI:16335"/>
        <dbReference type="ChEBI" id="CHEBI:16708"/>
        <dbReference type="ChEBI" id="CHEBI:43474"/>
        <dbReference type="ChEBI" id="CHEBI:57720"/>
        <dbReference type="EC" id="2.4.2.1"/>
    </reaction>
    <physiologicalReaction direction="left-to-right" evidence="8">
        <dbReference type="Rhea" id="RHEA:27643"/>
    </physiologicalReaction>
</comment>
<dbReference type="InterPro" id="IPR003730">
    <property type="entry name" value="Cu_polyphenol_OxRdtase"/>
</dbReference>
<dbReference type="EMBL" id="LAZL01000008">
    <property type="protein sequence ID" value="KMT65850.1"/>
    <property type="molecule type" value="Genomic_DNA"/>
</dbReference>
<dbReference type="OrthoDB" id="4279at2"/>
<evidence type="ECO:0000256" key="5">
    <source>
        <dbReference type="ARBA" id="ARBA00022801"/>
    </source>
</evidence>
<dbReference type="PANTHER" id="PTHR30616">
    <property type="entry name" value="UNCHARACTERIZED PROTEIN YFIH"/>
    <property type="match status" value="1"/>
</dbReference>
<dbReference type="GO" id="GO:0005507">
    <property type="term" value="F:copper ion binding"/>
    <property type="evidence" value="ECO:0007669"/>
    <property type="project" value="TreeGrafter"/>
</dbReference>
<reference evidence="11 12" key="1">
    <citation type="submission" date="2015-04" db="EMBL/GenBank/DDBJ databases">
        <title>Draft Genome Sequence of the Novel Agar-Digesting Marine Bacterium Q1.</title>
        <authorList>
            <person name="Li Y."/>
            <person name="Li D."/>
            <person name="Chen G."/>
            <person name="Du Z."/>
        </authorList>
    </citation>
    <scope>NUCLEOTIDE SEQUENCE [LARGE SCALE GENOMIC DNA]</scope>
    <source>
        <strain evidence="11 12">Q1</strain>
    </source>
</reference>
<evidence type="ECO:0000256" key="2">
    <source>
        <dbReference type="ARBA" id="ARBA00007353"/>
    </source>
</evidence>
<evidence type="ECO:0000256" key="8">
    <source>
        <dbReference type="ARBA" id="ARBA00048968"/>
    </source>
</evidence>
<evidence type="ECO:0000256" key="3">
    <source>
        <dbReference type="ARBA" id="ARBA00022679"/>
    </source>
</evidence>
<evidence type="ECO:0000256" key="4">
    <source>
        <dbReference type="ARBA" id="ARBA00022723"/>
    </source>
</evidence>
<dbReference type="STRING" id="1513271.XM47_06540"/>
<dbReference type="AlphaFoldDB" id="A0A0J8GST2"/>
<dbReference type="Gene3D" id="3.60.140.10">
    <property type="entry name" value="CNF1/YfiH-like putative cysteine hydrolases"/>
    <property type="match status" value="1"/>
</dbReference>
<sequence length="240" mass="26914">MFVPNWQVPNQVKSLQTTRQGGFSRAPYDSLNLGNHVGDSEHVVSQNRRLIKAPQPIQWLEQVHGDTIHELTPNSFSIQPVVADAVFTREKQLVCAVMTADCLPILITDKQASFVAAIHCGWRGLQQRLISKSLAVINPNNLSNVQVWLGPAIGELAFEVGEEVKSAFTQISTEYESAFLAKDDSKFLANIYLLAQIELNKLGVQQISSDFECTFSQTEKYFSYRRETVTGRQASLIWIE</sequence>
<name>A0A0J8GST2_9ALTE</name>
<keyword evidence="12" id="KW-1185">Reference proteome</keyword>
<comment type="catalytic activity">
    <reaction evidence="9">
        <text>S-methyl-5'-thioadenosine + phosphate = 5-(methylsulfanyl)-alpha-D-ribose 1-phosphate + adenine</text>
        <dbReference type="Rhea" id="RHEA:11852"/>
        <dbReference type="ChEBI" id="CHEBI:16708"/>
        <dbReference type="ChEBI" id="CHEBI:17509"/>
        <dbReference type="ChEBI" id="CHEBI:43474"/>
        <dbReference type="ChEBI" id="CHEBI:58533"/>
        <dbReference type="EC" id="2.4.2.28"/>
    </reaction>
    <physiologicalReaction direction="left-to-right" evidence="9">
        <dbReference type="Rhea" id="RHEA:11853"/>
    </physiologicalReaction>
</comment>
<dbReference type="Proteomes" id="UP000037600">
    <property type="component" value="Unassembled WGS sequence"/>
</dbReference>
<evidence type="ECO:0000256" key="10">
    <source>
        <dbReference type="RuleBase" id="RU361274"/>
    </source>
</evidence>
<dbReference type="CDD" id="cd16833">
    <property type="entry name" value="YfiH"/>
    <property type="match status" value="1"/>
</dbReference>
<dbReference type="InterPro" id="IPR011324">
    <property type="entry name" value="Cytotoxic_necrot_fac-like_cat"/>
</dbReference>
<dbReference type="NCBIfam" id="TIGR00726">
    <property type="entry name" value="peptidoglycan editing factor PgeF"/>
    <property type="match status" value="1"/>
</dbReference>
<dbReference type="GO" id="GO:0016787">
    <property type="term" value="F:hydrolase activity"/>
    <property type="evidence" value="ECO:0007669"/>
    <property type="project" value="UniProtKB-KW"/>
</dbReference>
<proteinExistence type="inferred from homology"/>
<dbReference type="PATRIC" id="fig|1513271.3.peg.1342"/>
<dbReference type="Pfam" id="PF02578">
    <property type="entry name" value="Cu-oxidase_4"/>
    <property type="match status" value="1"/>
</dbReference>
<organism evidence="11 12">
    <name type="scientific">Catenovulum maritimum</name>
    <dbReference type="NCBI Taxonomy" id="1513271"/>
    <lineage>
        <taxon>Bacteria</taxon>
        <taxon>Pseudomonadati</taxon>
        <taxon>Pseudomonadota</taxon>
        <taxon>Gammaproteobacteria</taxon>
        <taxon>Alteromonadales</taxon>
        <taxon>Alteromonadaceae</taxon>
        <taxon>Catenovulum</taxon>
    </lineage>
</organism>
<accession>A0A0J8GST2</accession>
<dbReference type="RefSeq" id="WP_048690957.1">
    <property type="nucleotide sequence ID" value="NZ_KQ130486.1"/>
</dbReference>
<keyword evidence="3" id="KW-0808">Transferase</keyword>
<keyword evidence="6" id="KW-0862">Zinc</keyword>